<dbReference type="SUPFAM" id="SSF55729">
    <property type="entry name" value="Acyl-CoA N-acyltransferases (Nat)"/>
    <property type="match status" value="1"/>
</dbReference>
<keyword evidence="2" id="KW-0808">Transferase</keyword>
<dbReference type="PANTHER" id="PTHR43792">
    <property type="entry name" value="GNAT FAMILY, PUTATIVE (AFU_ORTHOLOGUE AFUA_3G00765)-RELATED-RELATED"/>
    <property type="match status" value="1"/>
</dbReference>
<dbReference type="AlphaFoldDB" id="A0A2N3ITP6"/>
<dbReference type="InterPro" id="IPR016181">
    <property type="entry name" value="Acyl_CoA_acyltransferase"/>
</dbReference>
<sequence length="550" mass="61118">MELLIEASLWQPQWAALLQRWQQQGHRWQLLLGKEAAAALDQAQLPWAICPPDGLLCPGALLAAWLDGDLLADFHVDPSRQILISASTSLVTLAKEQGLLTLGPVGADLSLTPEADLGAVLNRLLARRVMIPTLAEGSHAAGVVLRPLQAADDREIACYCSDEALARYTLNIPHPYPPEAARDWLALSWRKAALGLGWSWAITLPEGQGEDCSAPLVGVISLHWNGELAWWVGVPWQNRGLATRAAELVKGFAFEQLTLPALTARHMPDNLSSGRVMTKLGMLYCGRRHISGRQPCEVSYWRLDRALSLPEPLQTDMARWLADERIAVAILRDPATSDRQIANGKRVISLFMDETGIGEEPCGLHCPSHLERSLELHCYPVALLEQAEPEQLPHLGGVLLKDRDEQGLVWLLQMAALQRQGPALLSREERALRLHWFNQLMAQALGGHGDSPQMRYQQLRLLVELPELADELDGCWHQAPELTFERLAQEDPALWLAYREAMNRVTPTALLALQQQFAARFPESTLPFLDKGTQSDQQLCGIMPALLYEE</sequence>
<dbReference type="InterPro" id="IPR051531">
    <property type="entry name" value="N-acetyltransferase"/>
</dbReference>
<comment type="caution">
    <text evidence="2">The sequence shown here is derived from an EMBL/GenBank/DDBJ whole genome shotgun (WGS) entry which is preliminary data.</text>
</comment>
<organism evidence="2 3">
    <name type="scientific">Aeromonas sobria</name>
    <dbReference type="NCBI Taxonomy" id="646"/>
    <lineage>
        <taxon>Bacteria</taxon>
        <taxon>Pseudomonadati</taxon>
        <taxon>Pseudomonadota</taxon>
        <taxon>Gammaproteobacteria</taxon>
        <taxon>Aeromonadales</taxon>
        <taxon>Aeromonadaceae</taxon>
        <taxon>Aeromonas</taxon>
    </lineage>
</organism>
<evidence type="ECO:0000259" key="1">
    <source>
        <dbReference type="Pfam" id="PF13302"/>
    </source>
</evidence>
<dbReference type="RefSeq" id="WP_101325337.1">
    <property type="nucleotide sequence ID" value="NZ_NQMM01000042.1"/>
</dbReference>
<accession>A0A2N3ITP6</accession>
<dbReference type="Proteomes" id="UP000233467">
    <property type="component" value="Unassembled WGS sequence"/>
</dbReference>
<dbReference type="EMBL" id="NQMM01000042">
    <property type="protein sequence ID" value="PKQ75293.1"/>
    <property type="molecule type" value="Genomic_DNA"/>
</dbReference>
<reference evidence="2 3" key="1">
    <citation type="journal article" date="2017" name="Front. Microbiol.">
        <title>Strong Genomic and Phenotypic Heterogeneity in the Aeromonas sobria Species Complex.</title>
        <authorList>
            <person name="Gauthier J."/>
            <person name="Vincent A.T."/>
            <person name="Charette S.J."/>
            <person name="Derome N."/>
        </authorList>
    </citation>
    <scope>NUCLEOTIDE SEQUENCE [LARGE SCALE GENOMIC DNA]</scope>
    <source>
        <strain evidence="2 3">TM18</strain>
    </source>
</reference>
<evidence type="ECO:0000313" key="2">
    <source>
        <dbReference type="EMBL" id="PKQ75293.1"/>
    </source>
</evidence>
<protein>
    <submittedName>
        <fullName evidence="2">GNAT family N-acetyltransferase</fullName>
    </submittedName>
</protein>
<proteinExistence type="predicted"/>
<dbReference type="Pfam" id="PF13302">
    <property type="entry name" value="Acetyltransf_3"/>
    <property type="match status" value="1"/>
</dbReference>
<dbReference type="GO" id="GO:0016747">
    <property type="term" value="F:acyltransferase activity, transferring groups other than amino-acyl groups"/>
    <property type="evidence" value="ECO:0007669"/>
    <property type="project" value="InterPro"/>
</dbReference>
<dbReference type="Gene3D" id="3.40.630.30">
    <property type="match status" value="1"/>
</dbReference>
<dbReference type="InterPro" id="IPR000182">
    <property type="entry name" value="GNAT_dom"/>
</dbReference>
<evidence type="ECO:0000313" key="3">
    <source>
        <dbReference type="Proteomes" id="UP000233467"/>
    </source>
</evidence>
<name>A0A2N3ITP6_AERSO</name>
<keyword evidence="3" id="KW-1185">Reference proteome</keyword>
<feature type="domain" description="N-acetyltransferase" evidence="1">
    <location>
        <begin position="144"/>
        <end position="282"/>
    </location>
</feature>
<gene>
    <name evidence="2" type="ORF">CJP16_15145</name>
</gene>